<proteinExistence type="predicted"/>
<keyword evidence="3" id="KW-1185">Reference proteome</keyword>
<comment type="caution">
    <text evidence="2">The sequence shown here is derived from an EMBL/GenBank/DDBJ whole genome shotgun (WGS) entry which is preliminary data.</text>
</comment>
<dbReference type="EMBL" id="JAWDGP010005786">
    <property type="protein sequence ID" value="KAK3752095.1"/>
    <property type="molecule type" value="Genomic_DNA"/>
</dbReference>
<organism evidence="2 3">
    <name type="scientific">Elysia crispata</name>
    <name type="common">lettuce slug</name>
    <dbReference type="NCBI Taxonomy" id="231223"/>
    <lineage>
        <taxon>Eukaryota</taxon>
        <taxon>Metazoa</taxon>
        <taxon>Spiralia</taxon>
        <taxon>Lophotrochozoa</taxon>
        <taxon>Mollusca</taxon>
        <taxon>Gastropoda</taxon>
        <taxon>Heterobranchia</taxon>
        <taxon>Euthyneura</taxon>
        <taxon>Panpulmonata</taxon>
        <taxon>Sacoglossa</taxon>
        <taxon>Placobranchoidea</taxon>
        <taxon>Plakobranchidae</taxon>
        <taxon>Elysia</taxon>
    </lineage>
</organism>
<name>A0AAE1D2B7_9GAST</name>
<sequence length="153" mass="16517">MSGGGGTSLQVKKEGRRELVVCWQDTEDSLNHGLRDKSALRHNVKSDDTTAVLKMSLTAPGLQSDLIAGNACGESGFRALEPPSSLFWDGRFSYVDSTTHPQAGQNVVGLCAVCASRNQTSRSIQTIRSRGLRHSISSSSSTHYHRNNGSLQE</sequence>
<evidence type="ECO:0000256" key="1">
    <source>
        <dbReference type="SAM" id="MobiDB-lite"/>
    </source>
</evidence>
<dbReference type="Proteomes" id="UP001283361">
    <property type="component" value="Unassembled WGS sequence"/>
</dbReference>
<reference evidence="2" key="1">
    <citation type="journal article" date="2023" name="G3 (Bethesda)">
        <title>A reference genome for the long-term kleptoplast-retaining sea slug Elysia crispata morphotype clarki.</title>
        <authorList>
            <person name="Eastman K.E."/>
            <person name="Pendleton A.L."/>
            <person name="Shaikh M.A."/>
            <person name="Suttiyut T."/>
            <person name="Ogas R."/>
            <person name="Tomko P."/>
            <person name="Gavelis G."/>
            <person name="Widhalm J.R."/>
            <person name="Wisecaver J.H."/>
        </authorList>
    </citation>
    <scope>NUCLEOTIDE SEQUENCE</scope>
    <source>
        <strain evidence="2">ECLA1</strain>
    </source>
</reference>
<evidence type="ECO:0000313" key="2">
    <source>
        <dbReference type="EMBL" id="KAK3752095.1"/>
    </source>
</evidence>
<evidence type="ECO:0000313" key="3">
    <source>
        <dbReference type="Proteomes" id="UP001283361"/>
    </source>
</evidence>
<protein>
    <submittedName>
        <fullName evidence="2">Uncharacterized protein</fullName>
    </submittedName>
</protein>
<gene>
    <name evidence="2" type="ORF">RRG08_014372</name>
</gene>
<accession>A0AAE1D2B7</accession>
<feature type="region of interest" description="Disordered" evidence="1">
    <location>
        <begin position="125"/>
        <end position="153"/>
    </location>
</feature>
<dbReference type="AlphaFoldDB" id="A0AAE1D2B7"/>